<evidence type="ECO:0000256" key="2">
    <source>
        <dbReference type="SAM" id="Phobius"/>
    </source>
</evidence>
<keyword evidence="2" id="KW-0472">Membrane</keyword>
<feature type="transmembrane region" description="Helical" evidence="2">
    <location>
        <begin position="323"/>
        <end position="343"/>
    </location>
</feature>
<evidence type="ECO:0000256" key="1">
    <source>
        <dbReference type="SAM" id="MobiDB-lite"/>
    </source>
</evidence>
<protein>
    <submittedName>
        <fullName evidence="3">Uncharacterized protein</fullName>
    </submittedName>
</protein>
<keyword evidence="4" id="KW-1185">Reference proteome</keyword>
<evidence type="ECO:0000313" key="3">
    <source>
        <dbReference type="EMBL" id="MCB4821423.1"/>
    </source>
</evidence>
<feature type="region of interest" description="Disordered" evidence="1">
    <location>
        <begin position="1"/>
        <end position="46"/>
    </location>
</feature>
<sequence length="543" mass="59957">MSSQSAELTPSLARGAEAAPGSIAAFRPGTAPARAAPTAARARDEAARHATRQTILSVVLEVEPKRAEILRRKLDALREEESGTHPPFNELCREVPVLHFLSVTIFPDDHHDPVLVIEANFDGPPAPFWEMLETHIGPHLRDMLRCCKPPRDADAALFQAITRDGATAPLAPYLAKRATLPAISHQGNRGLSRARIEQETVLFDAVQERLRREPRATFAGMTAQQIHAWLRAEMRREFPWLDSAGPPRIADAEHYGDWARLLGFAGLVLLGLGLPAILAWALLPWWSVPVLSLLACLPSLVLLRRELREAGPTVQVPRSPAILGAAAVLLVLGILPVLLALLARIRRLERCDPPQDAPPVDEAEVARMSAREDRLTQNHMGSVVLVKPGVLRAIVIRAGLRGLGLLLRVRPRARAGYLASMRTIHFAHWALISNGGRLMFFSNFDGTWESYLDDFIEKAHNGLTLAWSSGVGFPPTRFLWFEGATHGRRFKAWARSSMAASNLWFSAYPTLTVEQIERQHAIAEGLRKAGMEAEEAEAWTARL</sequence>
<keyword evidence="2" id="KW-1133">Transmembrane helix</keyword>
<dbReference type="RefSeq" id="WP_226606110.1">
    <property type="nucleotide sequence ID" value="NZ_JAJAQI010000007.1"/>
</dbReference>
<feature type="compositionally biased region" description="Low complexity" evidence="1">
    <location>
        <begin position="24"/>
        <end position="40"/>
    </location>
</feature>
<reference evidence="3" key="1">
    <citation type="submission" date="2021-10" db="EMBL/GenBank/DDBJ databases">
        <title>Roseicella aerolatum sp. nov., isolated from aerosols of e-waste dismantling site.</title>
        <authorList>
            <person name="Qin T."/>
        </authorList>
    </citation>
    <scope>NUCLEOTIDE SEQUENCE</scope>
    <source>
        <strain evidence="3">GB24</strain>
    </source>
</reference>
<proteinExistence type="predicted"/>
<name>A0A9X1L9S9_9PROT</name>
<organism evidence="3 4">
    <name type="scientific">Roseicella aerolata</name>
    <dbReference type="NCBI Taxonomy" id="2883479"/>
    <lineage>
        <taxon>Bacteria</taxon>
        <taxon>Pseudomonadati</taxon>
        <taxon>Pseudomonadota</taxon>
        <taxon>Alphaproteobacteria</taxon>
        <taxon>Acetobacterales</taxon>
        <taxon>Roseomonadaceae</taxon>
        <taxon>Roseicella</taxon>
    </lineage>
</organism>
<dbReference type="AlphaFoldDB" id="A0A9X1L9S9"/>
<comment type="caution">
    <text evidence="3">The sequence shown here is derived from an EMBL/GenBank/DDBJ whole genome shotgun (WGS) entry which is preliminary data.</text>
</comment>
<feature type="transmembrane region" description="Helical" evidence="2">
    <location>
        <begin position="258"/>
        <end position="280"/>
    </location>
</feature>
<gene>
    <name evidence="3" type="ORF">LHA35_06725</name>
</gene>
<keyword evidence="2" id="KW-0812">Transmembrane</keyword>
<accession>A0A9X1L9S9</accession>
<evidence type="ECO:0000313" key="4">
    <source>
        <dbReference type="Proteomes" id="UP001139311"/>
    </source>
</evidence>
<dbReference type="Proteomes" id="UP001139311">
    <property type="component" value="Unassembled WGS sequence"/>
</dbReference>
<dbReference type="EMBL" id="JAJAQI010000007">
    <property type="protein sequence ID" value="MCB4821423.1"/>
    <property type="molecule type" value="Genomic_DNA"/>
</dbReference>